<organism evidence="9 10">
    <name type="scientific">Corynebacterium aquilae DSM 44791</name>
    <dbReference type="NCBI Taxonomy" id="1431546"/>
    <lineage>
        <taxon>Bacteria</taxon>
        <taxon>Bacillati</taxon>
        <taxon>Actinomycetota</taxon>
        <taxon>Actinomycetes</taxon>
        <taxon>Mycobacteriales</taxon>
        <taxon>Corynebacteriaceae</taxon>
        <taxon>Corynebacterium</taxon>
    </lineage>
</organism>
<dbReference type="KEGG" id="caqu:CAQU_06200"/>
<feature type="transmembrane region" description="Helical" evidence="7">
    <location>
        <begin position="139"/>
        <end position="161"/>
    </location>
</feature>
<evidence type="ECO:0000256" key="2">
    <source>
        <dbReference type="ARBA" id="ARBA00010792"/>
    </source>
</evidence>
<gene>
    <name evidence="9" type="ORF">CAQU_06200</name>
</gene>
<dbReference type="PANTHER" id="PTHR30353">
    <property type="entry name" value="INNER MEMBRANE PROTEIN DEDA-RELATED"/>
    <property type="match status" value="1"/>
</dbReference>
<feature type="domain" description="VTT" evidence="8">
    <location>
        <begin position="32"/>
        <end position="159"/>
    </location>
</feature>
<dbReference type="AlphaFoldDB" id="A0A1L7CFX5"/>
<evidence type="ECO:0000313" key="10">
    <source>
        <dbReference type="Proteomes" id="UP000185478"/>
    </source>
</evidence>
<keyword evidence="5 7" id="KW-1133">Transmembrane helix</keyword>
<dbReference type="STRING" id="1431546.CAQU_06200"/>
<protein>
    <submittedName>
        <fullName evidence="9">Membrane protein</fullName>
    </submittedName>
</protein>
<keyword evidence="3 7" id="KW-1003">Cell membrane</keyword>
<dbReference type="RefSeq" id="WP_075726106.1">
    <property type="nucleotide sequence ID" value="NZ_CP009245.1"/>
</dbReference>
<evidence type="ECO:0000256" key="5">
    <source>
        <dbReference type="ARBA" id="ARBA00022989"/>
    </source>
</evidence>
<feature type="transmembrane region" description="Helical" evidence="7">
    <location>
        <begin position="173"/>
        <end position="191"/>
    </location>
</feature>
<evidence type="ECO:0000313" key="9">
    <source>
        <dbReference type="EMBL" id="APT84726.1"/>
    </source>
</evidence>
<dbReference type="Proteomes" id="UP000185478">
    <property type="component" value="Chromosome"/>
</dbReference>
<feature type="transmembrane region" description="Helical" evidence="7">
    <location>
        <begin position="52"/>
        <end position="75"/>
    </location>
</feature>
<sequence length="217" mass="24037">MFDVDMLLSSFGLLGILIIVFMETGLLIGFIFPGDTLLFTAGMMAHADPPFTPLWTLMVGIPIAAMLGDQLGYFIGRKVGPAIIHTRAMQWIGPEAVEKSHHFFDRFGAATVFLARFIAVVRTVTPVVAGFSHMDHRKFTFYSVLGSAAWGGLIPLFGYLLGEIPIVQKYMHWFILAGLATLLIPFGYQVYNIIKKQRQHQNHTPPTPAEATTPNQS</sequence>
<evidence type="ECO:0000259" key="8">
    <source>
        <dbReference type="Pfam" id="PF09335"/>
    </source>
</evidence>
<evidence type="ECO:0000256" key="4">
    <source>
        <dbReference type="ARBA" id="ARBA00022692"/>
    </source>
</evidence>
<dbReference type="EMBL" id="CP009245">
    <property type="protein sequence ID" value="APT84726.1"/>
    <property type="molecule type" value="Genomic_DNA"/>
</dbReference>
<feature type="transmembrane region" description="Helical" evidence="7">
    <location>
        <begin position="7"/>
        <end position="32"/>
    </location>
</feature>
<evidence type="ECO:0000256" key="1">
    <source>
        <dbReference type="ARBA" id="ARBA00004651"/>
    </source>
</evidence>
<reference evidence="9 10" key="1">
    <citation type="submission" date="2014-08" db="EMBL/GenBank/DDBJ databases">
        <title>Complete genome sequence of Corynebacterium aquilae S-613T(T) (=DSM 44791(T)), isolated from the choana of a healthy golden eagle.</title>
        <authorList>
            <person name="Ruckert C."/>
            <person name="Albersmeier A."/>
            <person name="Winkler A."/>
            <person name="Kalinowski J."/>
        </authorList>
    </citation>
    <scope>NUCLEOTIDE SEQUENCE [LARGE SCALE GENOMIC DNA]</scope>
    <source>
        <strain evidence="9 10">S-613</strain>
    </source>
</reference>
<dbReference type="GO" id="GO:0005886">
    <property type="term" value="C:plasma membrane"/>
    <property type="evidence" value="ECO:0007669"/>
    <property type="project" value="UniProtKB-SubCell"/>
</dbReference>
<dbReference type="InterPro" id="IPR032818">
    <property type="entry name" value="DedA-like"/>
</dbReference>
<proteinExistence type="inferred from homology"/>
<keyword evidence="4 7" id="KW-0812">Transmembrane</keyword>
<comment type="similarity">
    <text evidence="2 7">Belongs to the DedA family.</text>
</comment>
<keyword evidence="6 7" id="KW-0472">Membrane</keyword>
<dbReference type="PANTHER" id="PTHR30353:SF0">
    <property type="entry name" value="TRANSMEMBRANE PROTEIN"/>
    <property type="match status" value="1"/>
</dbReference>
<evidence type="ECO:0000256" key="7">
    <source>
        <dbReference type="RuleBase" id="RU367016"/>
    </source>
</evidence>
<dbReference type="InterPro" id="IPR032816">
    <property type="entry name" value="VTT_dom"/>
</dbReference>
<accession>A0A1L7CFX5</accession>
<comment type="subcellular location">
    <subcellularLocation>
        <location evidence="1 7">Cell membrane</location>
        <topology evidence="1 7">Multi-pass membrane protein</topology>
    </subcellularLocation>
</comment>
<dbReference type="Pfam" id="PF09335">
    <property type="entry name" value="VTT_dom"/>
    <property type="match status" value="1"/>
</dbReference>
<evidence type="ECO:0000256" key="3">
    <source>
        <dbReference type="ARBA" id="ARBA00022475"/>
    </source>
</evidence>
<name>A0A1L7CFX5_9CORY</name>
<evidence type="ECO:0000256" key="6">
    <source>
        <dbReference type="ARBA" id="ARBA00023136"/>
    </source>
</evidence>
<dbReference type="OrthoDB" id="9813426at2"/>
<keyword evidence="10" id="KW-1185">Reference proteome</keyword>